<protein>
    <submittedName>
        <fullName evidence="4">FGFR4 protein</fullName>
    </submittedName>
</protein>
<proteinExistence type="predicted"/>
<dbReference type="OrthoDB" id="8954335at2759"/>
<feature type="domain" description="Dynamin N-terminal" evidence="2">
    <location>
        <begin position="154"/>
        <end position="291"/>
    </location>
</feature>
<keyword evidence="5" id="KW-1185">Reference proteome</keyword>
<dbReference type="AlphaFoldDB" id="A0A8K0ENP2"/>
<dbReference type="InterPro" id="IPR001245">
    <property type="entry name" value="Ser-Thr/Tyr_kinase_cat_dom"/>
</dbReference>
<dbReference type="PANTHER" id="PTHR26392:SF92">
    <property type="entry name" value="PROTEIN KINASE DOMAIN-CONTAINING PROTEIN"/>
    <property type="match status" value="1"/>
</dbReference>
<feature type="domain" description="Serine-threonine/tyrosine-protein kinase catalytic" evidence="3">
    <location>
        <begin position="810"/>
        <end position="1077"/>
    </location>
</feature>
<dbReference type="EMBL" id="OV696687">
    <property type="protein sequence ID" value="CAH1255339.1"/>
    <property type="molecule type" value="Genomic_DNA"/>
</dbReference>
<dbReference type="SUPFAM" id="SSF56112">
    <property type="entry name" value="Protein kinase-like (PK-like)"/>
    <property type="match status" value="1"/>
</dbReference>
<dbReference type="Proteomes" id="UP000838412">
    <property type="component" value="Chromosome 2"/>
</dbReference>
<dbReference type="InterPro" id="IPR045063">
    <property type="entry name" value="Dynamin_N"/>
</dbReference>
<evidence type="ECO:0000259" key="2">
    <source>
        <dbReference type="Pfam" id="PF00350"/>
    </source>
</evidence>
<dbReference type="Pfam" id="PF07714">
    <property type="entry name" value="PK_Tyr_Ser-Thr"/>
    <property type="match status" value="1"/>
</dbReference>
<dbReference type="GO" id="GO:0004672">
    <property type="term" value="F:protein kinase activity"/>
    <property type="evidence" value="ECO:0007669"/>
    <property type="project" value="InterPro"/>
</dbReference>
<dbReference type="PANTHER" id="PTHR26392">
    <property type="entry name" value="MITOGEN-ACTIVATED PROTEIN KINASE KINASE KINASE 7-RELATED"/>
    <property type="match status" value="1"/>
</dbReference>
<evidence type="ECO:0000259" key="3">
    <source>
        <dbReference type="Pfam" id="PF07714"/>
    </source>
</evidence>
<accession>A0A8K0ENP2</accession>
<dbReference type="Gene3D" id="3.40.50.300">
    <property type="entry name" value="P-loop containing nucleotide triphosphate hydrolases"/>
    <property type="match status" value="1"/>
</dbReference>
<reference evidence="4" key="1">
    <citation type="submission" date="2022-01" db="EMBL/GenBank/DDBJ databases">
        <authorList>
            <person name="Braso-Vives M."/>
        </authorList>
    </citation>
    <scope>NUCLEOTIDE SEQUENCE</scope>
</reference>
<feature type="region of interest" description="Disordered" evidence="1">
    <location>
        <begin position="1"/>
        <end position="30"/>
    </location>
</feature>
<gene>
    <name evidence="4" type="primary">FGFR4</name>
    <name evidence="4" type="ORF">BLAG_LOCUS14436</name>
</gene>
<evidence type="ECO:0000313" key="5">
    <source>
        <dbReference type="Proteomes" id="UP000838412"/>
    </source>
</evidence>
<evidence type="ECO:0000313" key="4">
    <source>
        <dbReference type="EMBL" id="CAH1255339.1"/>
    </source>
</evidence>
<dbReference type="Gene3D" id="1.10.510.10">
    <property type="entry name" value="Transferase(Phosphotransferase) domain 1"/>
    <property type="match status" value="1"/>
</dbReference>
<dbReference type="InterPro" id="IPR027417">
    <property type="entry name" value="P-loop_NTPase"/>
</dbReference>
<evidence type="ECO:0000256" key="1">
    <source>
        <dbReference type="SAM" id="MobiDB-lite"/>
    </source>
</evidence>
<dbReference type="Pfam" id="PF00350">
    <property type="entry name" value="Dynamin_N"/>
    <property type="match status" value="1"/>
</dbReference>
<sequence length="1109" mass="126694">MAEAASKGPGNEVTLPTEGAGDEMTLPSEEEVDEIDKLAKAVKLAKKMNLSLKGLKGLNDIKHRLKLHLLEKAGKSRKPGEVINMVTEMRSRDEERREHLLGLLQEVEKRAMGLMMMKQELDDQLADQLDRNVPNFMAKFKLHKERMTSRKCPILVAGETSAGKSSLINLLLDEEVLPTSHLSNTYTICEIRYGDVRTIKLHRRDGTCEDRVLEEGDSLVDLLKKYVEEKGDRDQPTDYPRVEILLPREFLKDIYIVDSPGIGEKEEITKQVKEYLTEAFAFIYVIKSDNAGGVQTDRLQALLKEVATMKTSGTEDIPAFSVKTAIFVCNKWDQVPIAERKLVKEDTIRKLQACWSGSSDRQVFCMSTAEAQRLRDQGHVSADFSRFLDGLERLIPESLNWRIEVSYRWLDYFLSRTIYHLRAYVQQGEQSRDERKAKFELVKSRLHALGDQADDVMKMLRSNVDSCVDVAMQSLREHLTSDQVKRTVTTWTEADLPKVEGTLNIMVKKIKTAISQRIQGVLSDWEKDQAFFSRQREVLIELFATAFRTKIERNLLDIEGTIDGTAVVPMEPAADCGVEEEEETTDQKRSKLPQLFIEPHLRLNTAGKVTLGVTSPIWLPIGVVAAFFGLSVYGIVELKRIVERSREDKEVNTYQQDKYGYLSRMALKELEQFVRSNELRDYVRSQLKPAYYCLEQLQEVVPKQIQLDLDLVRDLNEDARDEKLKPAYYCLEQLQEVVPKQIQLDLDLVRDLNEDARDEKVYTIYYSPLLQVMDNFHRRLKAFWVQELWAPDIDPQTVAFATRDVYEGPICSGLRAELKRGELLPQEVGSAGAKPVTIKLFRGKITHRNVMEFLQEEDIFRKVKKHLNLIHLTGFSRIGHLPCLVFTPVVTDLRTRISDIHQSALMKNAYAPYDVLLGTMMQVVNGLEYLHSKGLVHLDLSLSTVAVDSDNVVKLTNIGKPREASLPHQGSFDTTEAGGYVYLAPEVLRGQDYVTESDMYAVGLMMWEICYTGTAYVDEDIRTFSELKDFVCSNRRPKTPEDPSEGAYIREPRDYNKWTAVMACCWASEPESRLTASCWKENINKTGDSRSSSRLSFHDEHFQATYVVL</sequence>
<name>A0A8K0ENP2_BRALA</name>
<organism evidence="4 5">
    <name type="scientific">Branchiostoma lanceolatum</name>
    <name type="common">Common lancelet</name>
    <name type="synonym">Amphioxus lanceolatum</name>
    <dbReference type="NCBI Taxonomy" id="7740"/>
    <lineage>
        <taxon>Eukaryota</taxon>
        <taxon>Metazoa</taxon>
        <taxon>Chordata</taxon>
        <taxon>Cephalochordata</taxon>
        <taxon>Leptocardii</taxon>
        <taxon>Amphioxiformes</taxon>
        <taxon>Branchiostomatidae</taxon>
        <taxon>Branchiostoma</taxon>
    </lineage>
</organism>
<dbReference type="SUPFAM" id="SSF52540">
    <property type="entry name" value="P-loop containing nucleoside triphosphate hydrolases"/>
    <property type="match status" value="1"/>
</dbReference>
<dbReference type="InterPro" id="IPR011009">
    <property type="entry name" value="Kinase-like_dom_sf"/>
</dbReference>